<reference evidence="1" key="2">
    <citation type="submission" date="2025-08" db="UniProtKB">
        <authorList>
            <consortium name="Ensembl"/>
        </authorList>
    </citation>
    <scope>IDENTIFICATION</scope>
</reference>
<reference evidence="1" key="3">
    <citation type="submission" date="2025-09" db="UniProtKB">
        <authorList>
            <consortium name="Ensembl"/>
        </authorList>
    </citation>
    <scope>IDENTIFICATION</scope>
</reference>
<dbReference type="InParanoid" id="A0A674GYV4"/>
<keyword evidence="2" id="KW-1185">Reference proteome</keyword>
<name>A0A674GYV4_TAEGU</name>
<sequence length="108" mass="12444">MLKFVPCLISSARRFEIISVTFLLLFIYPNLSHFLLQTVPLLIYLISHLVIPRMEKALLLQGRGVQTGYNHSVNVHDPVLEKLSCCQITESQNILNWNRSLRIIKPKS</sequence>
<dbReference type="Ensembl" id="ENSTGUT00000044066.1">
    <property type="protein sequence ID" value="ENSTGUP00000027547.1"/>
    <property type="gene ID" value="ENSTGUG00000027649.1"/>
</dbReference>
<accession>A0A674GYV4</accession>
<dbReference type="Proteomes" id="UP000007754">
    <property type="component" value="Chromosome 1"/>
</dbReference>
<proteinExistence type="predicted"/>
<reference evidence="1 2" key="1">
    <citation type="journal article" date="2010" name="Nature">
        <title>The genome of a songbird.</title>
        <authorList>
            <person name="Warren W.C."/>
            <person name="Clayton D.F."/>
            <person name="Ellegren H."/>
            <person name="Arnold A.P."/>
            <person name="Hillier L.W."/>
            <person name="Kunstner A."/>
            <person name="Searle S."/>
            <person name="White S."/>
            <person name="Vilella A.J."/>
            <person name="Fairley S."/>
            <person name="Heger A."/>
            <person name="Kong L."/>
            <person name="Ponting C.P."/>
            <person name="Jarvis E.D."/>
            <person name="Mello C.V."/>
            <person name="Minx P."/>
            <person name="Lovell P."/>
            <person name="Velho T.A."/>
            <person name="Ferris M."/>
            <person name="Balakrishnan C.N."/>
            <person name="Sinha S."/>
            <person name="Blatti C."/>
            <person name="London S.E."/>
            <person name="Li Y."/>
            <person name="Lin Y.C."/>
            <person name="George J."/>
            <person name="Sweedler J."/>
            <person name="Southey B."/>
            <person name="Gunaratne P."/>
            <person name="Watson M."/>
            <person name="Nam K."/>
            <person name="Backstrom N."/>
            <person name="Smeds L."/>
            <person name="Nabholz B."/>
            <person name="Itoh Y."/>
            <person name="Whitney O."/>
            <person name="Pfenning A.R."/>
            <person name="Howard J."/>
            <person name="Volker M."/>
            <person name="Skinner B.M."/>
            <person name="Griffin D.K."/>
            <person name="Ye L."/>
            <person name="McLaren W.M."/>
            <person name="Flicek P."/>
            <person name="Quesada V."/>
            <person name="Velasco G."/>
            <person name="Lopez-Otin C."/>
            <person name="Puente X.S."/>
            <person name="Olender T."/>
            <person name="Lancet D."/>
            <person name="Smit A.F."/>
            <person name="Hubley R."/>
            <person name="Konkel M.K."/>
            <person name="Walker J.A."/>
            <person name="Batzer M.A."/>
            <person name="Gu W."/>
            <person name="Pollock D.D."/>
            <person name="Chen L."/>
            <person name="Cheng Z."/>
            <person name="Eichler E.E."/>
            <person name="Stapley J."/>
            <person name="Slate J."/>
            <person name="Ekblom R."/>
            <person name="Birkhead T."/>
            <person name="Burke T."/>
            <person name="Burt D."/>
            <person name="Scharff C."/>
            <person name="Adam I."/>
            <person name="Richard H."/>
            <person name="Sultan M."/>
            <person name="Soldatov A."/>
            <person name="Lehrach H."/>
            <person name="Edwards S.V."/>
            <person name="Yang S.P."/>
            <person name="Li X."/>
            <person name="Graves T."/>
            <person name="Fulton L."/>
            <person name="Nelson J."/>
            <person name="Chinwalla A."/>
            <person name="Hou S."/>
            <person name="Mardis E.R."/>
            <person name="Wilson R.K."/>
        </authorList>
    </citation>
    <scope>NUCLEOTIDE SEQUENCE [LARGE SCALE GENOMIC DNA]</scope>
</reference>
<organism evidence="1 2">
    <name type="scientific">Taeniopygia guttata</name>
    <name type="common">Zebra finch</name>
    <name type="synonym">Poephila guttata</name>
    <dbReference type="NCBI Taxonomy" id="59729"/>
    <lineage>
        <taxon>Eukaryota</taxon>
        <taxon>Metazoa</taxon>
        <taxon>Chordata</taxon>
        <taxon>Craniata</taxon>
        <taxon>Vertebrata</taxon>
        <taxon>Euteleostomi</taxon>
        <taxon>Archelosauria</taxon>
        <taxon>Archosauria</taxon>
        <taxon>Dinosauria</taxon>
        <taxon>Saurischia</taxon>
        <taxon>Theropoda</taxon>
        <taxon>Coelurosauria</taxon>
        <taxon>Aves</taxon>
        <taxon>Neognathae</taxon>
        <taxon>Neoaves</taxon>
        <taxon>Telluraves</taxon>
        <taxon>Australaves</taxon>
        <taxon>Passeriformes</taxon>
        <taxon>Passeroidea</taxon>
        <taxon>Estrildidae</taxon>
        <taxon>Estrildinae</taxon>
        <taxon>Taeniopygia</taxon>
    </lineage>
</organism>
<protein>
    <submittedName>
        <fullName evidence="1">Uncharacterized protein</fullName>
    </submittedName>
</protein>
<evidence type="ECO:0000313" key="1">
    <source>
        <dbReference type="Ensembl" id="ENSTGUP00000027547.1"/>
    </source>
</evidence>
<dbReference type="AlphaFoldDB" id="A0A674GYV4"/>
<evidence type="ECO:0000313" key="2">
    <source>
        <dbReference type="Proteomes" id="UP000007754"/>
    </source>
</evidence>